<evidence type="ECO:0000313" key="3">
    <source>
        <dbReference type="EMBL" id="VEH69586.1"/>
    </source>
</evidence>
<dbReference type="GeneID" id="64406340"/>
<dbReference type="RefSeq" id="WP_073970076.1">
    <property type="nucleotide sequence ID" value="NZ_LR134406.1"/>
</dbReference>
<feature type="domain" description="DUF58" evidence="2">
    <location>
        <begin position="220"/>
        <end position="302"/>
    </location>
</feature>
<feature type="transmembrane region" description="Helical" evidence="1">
    <location>
        <begin position="28"/>
        <end position="52"/>
    </location>
</feature>
<organism evidence="3 4">
    <name type="scientific">Arachnia propionica</name>
    <dbReference type="NCBI Taxonomy" id="1750"/>
    <lineage>
        <taxon>Bacteria</taxon>
        <taxon>Bacillati</taxon>
        <taxon>Actinomycetota</taxon>
        <taxon>Actinomycetes</taxon>
        <taxon>Propionibacteriales</taxon>
        <taxon>Propionibacteriaceae</taxon>
        <taxon>Arachnia</taxon>
    </lineage>
</organism>
<feature type="transmembrane region" description="Helical" evidence="1">
    <location>
        <begin position="58"/>
        <end position="77"/>
    </location>
</feature>
<reference evidence="3 4" key="1">
    <citation type="submission" date="2018-12" db="EMBL/GenBank/DDBJ databases">
        <authorList>
            <consortium name="Pathogen Informatics"/>
        </authorList>
    </citation>
    <scope>NUCLEOTIDE SEQUENCE [LARGE SCALE GENOMIC DNA]</scope>
    <source>
        <strain evidence="3 4">NCTC12967</strain>
    </source>
</reference>
<evidence type="ECO:0000313" key="4">
    <source>
        <dbReference type="Proteomes" id="UP000273044"/>
    </source>
</evidence>
<keyword evidence="1" id="KW-1133">Transmembrane helix</keyword>
<name>A0A3S4UDP3_9ACTN</name>
<proteinExistence type="predicted"/>
<evidence type="ECO:0000259" key="2">
    <source>
        <dbReference type="Pfam" id="PF01882"/>
    </source>
</evidence>
<dbReference type="EMBL" id="LR134406">
    <property type="protein sequence ID" value="VEH69586.1"/>
    <property type="molecule type" value="Genomic_DNA"/>
</dbReference>
<accession>A0A3S4UDP3</accession>
<dbReference type="Pfam" id="PF01882">
    <property type="entry name" value="DUF58"/>
    <property type="match status" value="1"/>
</dbReference>
<gene>
    <name evidence="3" type="ORF">NCTC12967_00859</name>
</gene>
<dbReference type="InterPro" id="IPR002881">
    <property type="entry name" value="DUF58"/>
</dbReference>
<dbReference type="PANTHER" id="PTHR34351:SF1">
    <property type="entry name" value="SLR1927 PROTEIN"/>
    <property type="match status" value="1"/>
</dbReference>
<evidence type="ECO:0000256" key="1">
    <source>
        <dbReference type="SAM" id="Phobius"/>
    </source>
</evidence>
<keyword evidence="1" id="KW-0812">Transmembrane</keyword>
<keyword evidence="4" id="KW-1185">Reference proteome</keyword>
<protein>
    <submittedName>
        <fullName evidence="3">Uncharacterized conserved protein (Some members contain a von Willebrand factor type A (VWA) domain)</fullName>
    </submittedName>
</protein>
<sequence>MPEPVATATVSRRPGLIRVLRRISRSRLVASVTALGWALLIGIVVTGIPGWWLGWLEFRALSVMCVVVMVVAVLSVLGRREHEVLFELQRPRVQVGDEARGNVQVRSEPGRSSGSATLEFPVNGEVASFRVPALGPGQVHEEPFSIPARRRGVILLGPVRSAMTDPLAAVSRKKVLSDVSELFVHPRVVPLETRTIGFLRDIEGIATQNLSSSDVSFHALREYVPGDDRRSVHWRTTARTGKLMVRQFEETMRAHLLILLSTLPGDYASPEDFELAVSVVGSLGVAALREEKQVTLCTSKGEVPFPNAMGLLDRLSGVELDDKGHELRELAVKHGSMPGISVAAFVTGSPSPAVLRSSQLALPPGVFPFAVRCLGGEELARRRVGDLVVLDIPQLDDLRPAVGSLA</sequence>
<keyword evidence="1" id="KW-0472">Membrane</keyword>
<dbReference type="Proteomes" id="UP000273044">
    <property type="component" value="Chromosome"/>
</dbReference>
<dbReference type="AlphaFoldDB" id="A0A3S4UDP3"/>
<dbReference type="PANTHER" id="PTHR34351">
    <property type="entry name" value="SLR1927 PROTEIN-RELATED"/>
    <property type="match status" value="1"/>
</dbReference>